<reference evidence="4 7" key="4">
    <citation type="submission" date="2019-12" db="EMBL/GenBank/DDBJ databases">
        <title>Multi-Generational Helicobacter saguini Isolates.</title>
        <authorList>
            <person name="Mannion A."/>
            <person name="Shen Z."/>
            <person name="Fox J.G."/>
        </authorList>
    </citation>
    <scope>NUCLEOTIDE SEQUENCE [LARGE SCALE GENOMIC DNA]</scope>
    <source>
        <strain evidence="4">16-048</strain>
        <strain evidence="7">16-048 (F4)</strain>
    </source>
</reference>
<reference evidence="5 6" key="1">
    <citation type="journal article" date="2014" name="Genome Announc.">
        <title>Draft genome sequences of eight enterohepatic helicobacter species isolated from both laboratory and wild rodents.</title>
        <authorList>
            <person name="Sheh A."/>
            <person name="Shen Z."/>
            <person name="Fox J.G."/>
        </authorList>
    </citation>
    <scope>NUCLEOTIDE SEQUENCE [LARGE SCALE GENOMIC DNA]</scope>
    <source>
        <strain evidence="5 6">MIT 97-6194</strain>
    </source>
</reference>
<keyword evidence="2" id="KW-0663">Pyridoxal phosphate</keyword>
<evidence type="ECO:0000313" key="7">
    <source>
        <dbReference type="Proteomes" id="UP000477070"/>
    </source>
</evidence>
<dbReference type="PANTHER" id="PTHR30244">
    <property type="entry name" value="TRANSAMINASE"/>
    <property type="match status" value="1"/>
</dbReference>
<evidence type="ECO:0000313" key="5">
    <source>
        <dbReference type="EMBL" id="TLD94521.1"/>
    </source>
</evidence>
<gene>
    <name evidence="4" type="ORF">DCO61_12465</name>
    <name evidence="5" type="ORF">LS64_004960</name>
</gene>
<evidence type="ECO:0000256" key="3">
    <source>
        <dbReference type="SAM" id="MobiDB-lite"/>
    </source>
</evidence>
<sequence>MLEKFLPYSTQSIDDSDILSVTQALKSSHLTQGAQVKKFEDSIASFVGVGKAIAFNSATSALYAAFRGVKDMVYNADFVRNLIKDSKDCLDSKILRLMDAPNFASARKKKKISIITTPISFVATTNMMLENDITPIFVDIEMNGNINTAKIESALQDDTLAICSVDYAGNSVDVVALRKLCEKHNLLFISDSSHAFGATFQGEKVGSFADVSIFSFHAVKPIATCEGGALVTNSNFFATLAGLVCSHGVVKKSLFNYDCITLGFNFRMNEISAALGLSQMKRLQSFITQREKIAQFYNEYFKGNPFFFTPDSIKTQDSIKVSRNETSHSVMLSKSETSNLNKSQNLDSKNPNNIESNRQDSKEFIESKKPDSKEFIESNFQKTQSTRHLYPLLLDPKYVCSKEQIANDLNAQNVGVQVHYKPIYNFSAYQKFNYPLLRNAEDFYHAELSIPCHQNMDLNLAKQTADIILKTFEKLKY</sequence>
<keyword evidence="6" id="KW-1185">Reference proteome</keyword>
<dbReference type="Proteomes" id="UP000477070">
    <property type="component" value="Unassembled WGS sequence"/>
</dbReference>
<dbReference type="EMBL" id="QBIU01000002">
    <property type="protein sequence ID" value="MWV70772.1"/>
    <property type="molecule type" value="Genomic_DNA"/>
</dbReference>
<evidence type="ECO:0000313" key="6">
    <source>
        <dbReference type="Proteomes" id="UP000029714"/>
    </source>
</evidence>
<dbReference type="GO" id="GO:0000271">
    <property type="term" value="P:polysaccharide biosynthetic process"/>
    <property type="evidence" value="ECO:0007669"/>
    <property type="project" value="TreeGrafter"/>
</dbReference>
<dbReference type="InterPro" id="IPR000653">
    <property type="entry name" value="DegT/StrS_aminotransferase"/>
</dbReference>
<dbReference type="Proteomes" id="UP000029714">
    <property type="component" value="Unassembled WGS sequence"/>
</dbReference>
<dbReference type="Pfam" id="PF01041">
    <property type="entry name" value="DegT_DnrJ_EryC1"/>
    <property type="match status" value="3"/>
</dbReference>
<dbReference type="InterPro" id="IPR015424">
    <property type="entry name" value="PyrdxlP-dep_Trfase"/>
</dbReference>
<comment type="caution">
    <text evidence="5">The sequence shown here is derived from an EMBL/GenBank/DDBJ whole genome shotgun (WGS) entry which is preliminary data.</text>
</comment>
<evidence type="ECO:0000256" key="1">
    <source>
        <dbReference type="ARBA" id="ARBA00037999"/>
    </source>
</evidence>
<dbReference type="GO" id="GO:0008483">
    <property type="term" value="F:transaminase activity"/>
    <property type="evidence" value="ECO:0007669"/>
    <property type="project" value="TreeGrafter"/>
</dbReference>
<evidence type="ECO:0000313" key="4">
    <source>
        <dbReference type="EMBL" id="MWV70772.1"/>
    </source>
</evidence>
<organism evidence="5 6">
    <name type="scientific">Helicobacter saguini</name>
    <dbReference type="NCBI Taxonomy" id="1548018"/>
    <lineage>
        <taxon>Bacteria</taxon>
        <taxon>Pseudomonadati</taxon>
        <taxon>Campylobacterota</taxon>
        <taxon>Epsilonproteobacteria</taxon>
        <taxon>Campylobacterales</taxon>
        <taxon>Helicobacteraceae</taxon>
        <taxon>Helicobacter</taxon>
    </lineage>
</organism>
<dbReference type="Gene3D" id="3.40.640.10">
    <property type="entry name" value="Type I PLP-dependent aspartate aminotransferase-like (Major domain)"/>
    <property type="match status" value="1"/>
</dbReference>
<feature type="compositionally biased region" description="Polar residues" evidence="3">
    <location>
        <begin position="330"/>
        <end position="356"/>
    </location>
</feature>
<dbReference type="AlphaFoldDB" id="A0A347VLH4"/>
<name>A0A347VLH4_9HELI</name>
<dbReference type="SUPFAM" id="SSF53383">
    <property type="entry name" value="PLP-dependent transferases"/>
    <property type="match status" value="1"/>
</dbReference>
<dbReference type="PANTHER" id="PTHR30244:SF34">
    <property type="entry name" value="DTDP-4-AMINO-4,6-DIDEOXYGALACTOSE TRANSAMINASE"/>
    <property type="match status" value="1"/>
</dbReference>
<evidence type="ECO:0008006" key="8">
    <source>
        <dbReference type="Google" id="ProtNLM"/>
    </source>
</evidence>
<reference evidence="5" key="3">
    <citation type="submission" date="2018-04" db="EMBL/GenBank/DDBJ databases">
        <authorList>
            <person name="Sheh A."/>
            <person name="Shen Z."/>
            <person name="Mannion A.J."/>
            <person name="Fox J.G."/>
        </authorList>
    </citation>
    <scope>NUCLEOTIDE SEQUENCE</scope>
    <source>
        <strain evidence="5">MIT 97-6194</strain>
    </source>
</reference>
<reference evidence="5 6" key="2">
    <citation type="journal article" date="2016" name="Infect. Immun.">
        <title>Helicobacter saguini, a Novel Helicobacter Isolated from Cotton-Top Tamarins with Ulcerative Colitis, Has Proinflammatory Properties and Induces Typhlocolitis and Dysplasia in Gnotobiotic IL-10-/- Mice.</title>
        <authorList>
            <person name="Shen Z."/>
            <person name="Mannion A."/>
            <person name="Whary M.T."/>
            <person name="Muthupalani S."/>
            <person name="Sheh A."/>
            <person name="Feng Y."/>
            <person name="Gong G."/>
            <person name="Vandamme P."/>
            <person name="Holcombe H.R."/>
            <person name="Paster B.J."/>
            <person name="Fox J.G."/>
        </authorList>
    </citation>
    <scope>NUCLEOTIDE SEQUENCE [LARGE SCALE GENOMIC DNA]</scope>
    <source>
        <strain evidence="5 6">MIT 97-6194</strain>
    </source>
</reference>
<dbReference type="RefSeq" id="WP_052062622.1">
    <property type="nucleotide sequence ID" value="NZ_JRMP02000006.1"/>
</dbReference>
<protein>
    <recommendedName>
        <fullName evidence="8">UDP-4-amino-4, 6-dideoxy-N-acetyl-beta-L-altrosamine transaminase</fullName>
    </recommendedName>
</protein>
<proteinExistence type="inferred from homology"/>
<dbReference type="Gene3D" id="3.90.1150.10">
    <property type="entry name" value="Aspartate Aminotransferase, domain 1"/>
    <property type="match status" value="1"/>
</dbReference>
<evidence type="ECO:0000256" key="2">
    <source>
        <dbReference type="RuleBase" id="RU004508"/>
    </source>
</evidence>
<dbReference type="InterPro" id="IPR015421">
    <property type="entry name" value="PyrdxlP-dep_Trfase_major"/>
</dbReference>
<dbReference type="OrthoDB" id="5342089at2"/>
<dbReference type="CDD" id="cd00616">
    <property type="entry name" value="AHBA_syn"/>
    <property type="match status" value="1"/>
</dbReference>
<feature type="region of interest" description="Disordered" evidence="3">
    <location>
        <begin position="330"/>
        <end position="361"/>
    </location>
</feature>
<accession>A0A347VLH4</accession>
<comment type="similarity">
    <text evidence="1 2">Belongs to the DegT/DnrJ/EryC1 family.</text>
</comment>
<dbReference type="GO" id="GO:0030170">
    <property type="term" value="F:pyridoxal phosphate binding"/>
    <property type="evidence" value="ECO:0007669"/>
    <property type="project" value="TreeGrafter"/>
</dbReference>
<dbReference type="EMBL" id="JRMP02000006">
    <property type="protein sequence ID" value="TLD94521.1"/>
    <property type="molecule type" value="Genomic_DNA"/>
</dbReference>
<dbReference type="InterPro" id="IPR015422">
    <property type="entry name" value="PyrdxlP-dep_Trfase_small"/>
</dbReference>